<dbReference type="HOGENOM" id="CLU_2826135_0_0_4"/>
<sequence length="66" mass="7469">MYKVKSKTKISEVVTLDEAMKLAKEMNELVTIEGDAVEIIGFFGVDAVLEGKCPDGSDYTWKKRRR</sequence>
<dbReference type="OrthoDB" id="9132964at2"/>
<dbReference type="EMBL" id="LN827929">
    <property type="protein sequence ID" value="CEZ19852.1"/>
    <property type="molecule type" value="Genomic_DNA"/>
</dbReference>
<gene>
    <name evidence="1" type="ORF">BN1208_0969</name>
</gene>
<keyword evidence="2" id="KW-1185">Reference proteome</keyword>
<evidence type="ECO:0000313" key="1">
    <source>
        <dbReference type="EMBL" id="CEZ19852.1"/>
    </source>
</evidence>
<proteinExistence type="predicted"/>
<evidence type="ECO:0000313" key="2">
    <source>
        <dbReference type="Proteomes" id="UP000064007"/>
    </source>
</evidence>
<dbReference type="KEGG" id="mbat:BN1208_0969"/>
<dbReference type="AlphaFoldDB" id="A0A0D6EW63"/>
<protein>
    <submittedName>
        <fullName evidence="1">Uncharacterized protein</fullName>
    </submittedName>
</protein>
<dbReference type="STRING" id="1581557.BN1208_0969"/>
<reference evidence="2" key="1">
    <citation type="submission" date="2014-12" db="EMBL/GenBank/DDBJ databases">
        <authorList>
            <person name="Salcher M.M."/>
        </authorList>
    </citation>
    <scope>NUCLEOTIDE SEQUENCE [LARGE SCALE GENOMIC DNA]</scope>
    <source>
        <strain evidence="2">MMS-10A-171</strain>
    </source>
</reference>
<dbReference type="Proteomes" id="UP000064007">
    <property type="component" value="Chromosome 1"/>
</dbReference>
<organism evidence="1 2">
    <name type="scientific">Candidatus Methylopumilus planktonicus</name>
    <dbReference type="NCBI Taxonomy" id="1581557"/>
    <lineage>
        <taxon>Bacteria</taxon>
        <taxon>Pseudomonadati</taxon>
        <taxon>Pseudomonadota</taxon>
        <taxon>Betaproteobacteria</taxon>
        <taxon>Nitrosomonadales</taxon>
        <taxon>Methylophilaceae</taxon>
        <taxon>Candidatus Methylopumilus</taxon>
    </lineage>
</organism>
<accession>A0A0D6EW63</accession>
<dbReference type="RefSeq" id="WP_046488395.1">
    <property type="nucleotide sequence ID" value="NZ_LN827929.1"/>
</dbReference>
<name>A0A0D6EW63_9PROT</name>